<sequence>MCIQAELKMSRIFHTAQGEDCGRAVDNLGKAMLTH</sequence>
<accession>A0ABM8WCD6</accession>
<keyword evidence="2" id="KW-1185">Reference proteome</keyword>
<evidence type="ECO:0000313" key="1">
    <source>
        <dbReference type="EMBL" id="CAG9164958.1"/>
    </source>
</evidence>
<gene>
    <name evidence="1" type="ORF">LMG23992_00104</name>
</gene>
<comment type="caution">
    <text evidence="1">The sequence shown here is derived from an EMBL/GenBank/DDBJ whole genome shotgun (WGS) entry which is preliminary data.</text>
</comment>
<dbReference type="Proteomes" id="UP000727654">
    <property type="component" value="Unassembled WGS sequence"/>
</dbReference>
<name>A0ABM8WCD6_9BURK</name>
<protein>
    <submittedName>
        <fullName evidence="1">Uncharacterized protein</fullName>
    </submittedName>
</protein>
<evidence type="ECO:0000313" key="2">
    <source>
        <dbReference type="Proteomes" id="UP000727654"/>
    </source>
</evidence>
<reference evidence="1 2" key="1">
    <citation type="submission" date="2021-08" db="EMBL/GenBank/DDBJ databases">
        <authorList>
            <person name="Peeters C."/>
        </authorList>
    </citation>
    <scope>NUCLEOTIDE SEQUENCE [LARGE SCALE GENOMIC DNA]</scope>
    <source>
        <strain evidence="1 2">LMG 23992</strain>
    </source>
</reference>
<dbReference type="EMBL" id="CAJZAI010000001">
    <property type="protein sequence ID" value="CAG9164958.1"/>
    <property type="molecule type" value="Genomic_DNA"/>
</dbReference>
<proteinExistence type="predicted"/>
<organism evidence="1 2">
    <name type="scientific">Cupriavidus laharis</name>
    <dbReference type="NCBI Taxonomy" id="151654"/>
    <lineage>
        <taxon>Bacteria</taxon>
        <taxon>Pseudomonadati</taxon>
        <taxon>Pseudomonadota</taxon>
        <taxon>Betaproteobacteria</taxon>
        <taxon>Burkholderiales</taxon>
        <taxon>Burkholderiaceae</taxon>
        <taxon>Cupriavidus</taxon>
    </lineage>
</organism>